<reference evidence="4" key="1">
    <citation type="journal article" date="2010" name="PLoS ONE">
        <title>The complete genome sequence of Cupriavidus metallidurans strain CH34, a master survivalist in harsh and anthropogenic environments.</title>
        <authorList>
            <person name="Janssen P.J."/>
            <person name="Van Houdt R."/>
            <person name="Moors H."/>
            <person name="Monsieurs P."/>
            <person name="Morin N."/>
            <person name="Michaux A."/>
            <person name="Benotmane M.A."/>
            <person name="Leys N."/>
            <person name="Vallaeys T."/>
            <person name="Lapidus A."/>
            <person name="Monchy S."/>
            <person name="Medigue C."/>
            <person name="Taghavi S."/>
            <person name="McCorkle S."/>
            <person name="Dunn J."/>
            <person name="van der Lelie D."/>
            <person name="Mergeay M."/>
        </authorList>
    </citation>
    <scope>NUCLEOTIDE SEQUENCE [LARGE SCALE GENOMIC DNA]</scope>
    <source>
        <strain evidence="4">ATCC 43123 / DSM 2839 / NBRC 102507 / CH34</strain>
    </source>
</reference>
<dbReference type="STRING" id="266264.Rmet_0628"/>
<dbReference type="RefSeq" id="WP_011515485.1">
    <property type="nucleotide sequence ID" value="NC_007973.1"/>
</dbReference>
<keyword evidence="1" id="KW-0732">Signal</keyword>
<dbReference type="EMBL" id="CP000352">
    <property type="protein sequence ID" value="ABF07514.1"/>
    <property type="molecule type" value="Genomic_DNA"/>
</dbReference>
<dbReference type="PANTHER" id="PTHR11102:SF160">
    <property type="entry name" value="ERAD-ASSOCIATED E3 UBIQUITIN-PROTEIN LIGASE COMPONENT HRD3"/>
    <property type="match status" value="1"/>
</dbReference>
<evidence type="ECO:0000313" key="4">
    <source>
        <dbReference type="Proteomes" id="UP000002429"/>
    </source>
</evidence>
<dbReference type="Pfam" id="PF08238">
    <property type="entry name" value="Sel1"/>
    <property type="match status" value="1"/>
</dbReference>
<dbReference type="Proteomes" id="UP000002429">
    <property type="component" value="Chromosome"/>
</dbReference>
<dbReference type="AlphaFoldDB" id="Q1LQR2"/>
<dbReference type="HOGENOM" id="CLU_033886_1_2_4"/>
<evidence type="ECO:0000256" key="1">
    <source>
        <dbReference type="SAM" id="SignalP"/>
    </source>
</evidence>
<dbReference type="PANTHER" id="PTHR11102">
    <property type="entry name" value="SEL-1-LIKE PROTEIN"/>
    <property type="match status" value="1"/>
</dbReference>
<keyword evidence="4" id="KW-1185">Reference proteome</keyword>
<protein>
    <submittedName>
        <fullName evidence="3">Sel1-like repeat harboring protein</fullName>
    </submittedName>
</protein>
<proteinExistence type="predicted"/>
<accession>Q1LQR2</accession>
<feature type="chain" id="PRO_5004193716" evidence="1">
    <location>
        <begin position="19"/>
        <end position="435"/>
    </location>
</feature>
<dbReference type="InterPro" id="IPR011990">
    <property type="entry name" value="TPR-like_helical_dom_sf"/>
</dbReference>
<dbReference type="InterPro" id="IPR050767">
    <property type="entry name" value="Sel1_AlgK"/>
</dbReference>
<dbReference type="InterPro" id="IPR045653">
    <property type="entry name" value="DUF6396"/>
</dbReference>
<dbReference type="PROSITE" id="PS51257">
    <property type="entry name" value="PROKAR_LIPOPROTEIN"/>
    <property type="match status" value="1"/>
</dbReference>
<feature type="domain" description="DUF6396" evidence="2">
    <location>
        <begin position="229"/>
        <end position="336"/>
    </location>
</feature>
<evidence type="ECO:0000313" key="3">
    <source>
        <dbReference type="EMBL" id="ABF07514.1"/>
    </source>
</evidence>
<gene>
    <name evidence="3" type="ordered locus">Rmet_0628</name>
</gene>
<dbReference type="InterPro" id="IPR006597">
    <property type="entry name" value="Sel1-like"/>
</dbReference>
<name>Q1LQR2_CUPMC</name>
<sequence length="435" mass="47745">MRIALAVLLAAFTLTACSKETSMPTVPDLATVRANLAFTCVREADHLPPLDPEADVLFKYARYLQKLEGPKDFDDVARYYRIAAAHGHYKANSNLQKLVSEGMASSPLPQRESVALASQLIDAGVPSGYYDIGYYLNLGYGLKQDKEMALRYFRKAADLGNADAQFYVGDLLAPRDNAPEIARQMRQCATEQGHGEAAGTLGVNLSGKKHFPEAVAAFQKGVIAGDSMSASFLEDGFKAPPPSDGLNYLALPNDPERSRRYELIWRFLIRNDGRNPKVPDIDQIVPLPPAKLPPWDGTFQWQKEQDAAVPLEKPSVELINRLSEAKNLDPATGLPLTTSAKTAQTTTSAAEQKALPLGTKASTGEQCPQRGLWCVRGAASISGSRREFEKGDILPPLTAYDPRPFAWMDSLLGMREQSADVTWELIAYRATRTTW</sequence>
<dbReference type="Gene3D" id="1.25.40.10">
    <property type="entry name" value="Tetratricopeptide repeat domain"/>
    <property type="match status" value="1"/>
</dbReference>
<dbReference type="SUPFAM" id="SSF81901">
    <property type="entry name" value="HCP-like"/>
    <property type="match status" value="1"/>
</dbReference>
<organism evidence="3 4">
    <name type="scientific">Cupriavidus metallidurans (strain ATCC 43123 / DSM 2839 / NBRC 102507 / CH34)</name>
    <name type="common">Ralstonia metallidurans</name>
    <dbReference type="NCBI Taxonomy" id="266264"/>
    <lineage>
        <taxon>Bacteria</taxon>
        <taxon>Pseudomonadati</taxon>
        <taxon>Pseudomonadota</taxon>
        <taxon>Betaproteobacteria</taxon>
        <taxon>Burkholderiales</taxon>
        <taxon>Burkholderiaceae</taxon>
        <taxon>Cupriavidus</taxon>
    </lineage>
</organism>
<dbReference type="Pfam" id="PF19933">
    <property type="entry name" value="DUF6396"/>
    <property type="match status" value="1"/>
</dbReference>
<dbReference type="eggNOG" id="COG0790">
    <property type="taxonomic scope" value="Bacteria"/>
</dbReference>
<evidence type="ECO:0000259" key="2">
    <source>
        <dbReference type="Pfam" id="PF19933"/>
    </source>
</evidence>
<feature type="signal peptide" evidence="1">
    <location>
        <begin position="1"/>
        <end position="18"/>
    </location>
</feature>
<dbReference type="KEGG" id="rme:Rmet_0628"/>
<dbReference type="SMART" id="SM00671">
    <property type="entry name" value="SEL1"/>
    <property type="match status" value="2"/>
</dbReference>